<accession>A0ABR9WBU0</accession>
<dbReference type="SUPFAM" id="SSF51215">
    <property type="entry name" value="Regulatory protein AraC"/>
    <property type="match status" value="1"/>
</dbReference>
<name>A0ABR9WBU0_9BACT</name>
<dbReference type="Gene3D" id="2.60.120.10">
    <property type="entry name" value="Jelly Rolls"/>
    <property type="match status" value="1"/>
</dbReference>
<dbReference type="SMART" id="SM00342">
    <property type="entry name" value="HTH_ARAC"/>
    <property type="match status" value="1"/>
</dbReference>
<evidence type="ECO:0000256" key="3">
    <source>
        <dbReference type="ARBA" id="ARBA00023163"/>
    </source>
</evidence>
<dbReference type="Pfam" id="PF12833">
    <property type="entry name" value="HTH_18"/>
    <property type="match status" value="1"/>
</dbReference>
<keyword evidence="2" id="KW-0238">DNA-binding</keyword>
<dbReference type="EMBL" id="JACYGY010000001">
    <property type="protein sequence ID" value="MBE9461826.1"/>
    <property type="molecule type" value="Genomic_DNA"/>
</dbReference>
<dbReference type="InterPro" id="IPR014710">
    <property type="entry name" value="RmlC-like_jellyroll"/>
</dbReference>
<dbReference type="InterPro" id="IPR020449">
    <property type="entry name" value="Tscrpt_reg_AraC-type_HTH"/>
</dbReference>
<evidence type="ECO:0000259" key="4">
    <source>
        <dbReference type="PROSITE" id="PS01124"/>
    </source>
</evidence>
<dbReference type="PANTHER" id="PTHR43280:SF32">
    <property type="entry name" value="TRANSCRIPTIONAL REGULATORY PROTEIN"/>
    <property type="match status" value="1"/>
</dbReference>
<gene>
    <name evidence="5" type="ORF">IEE83_08015</name>
</gene>
<evidence type="ECO:0000256" key="1">
    <source>
        <dbReference type="ARBA" id="ARBA00023015"/>
    </source>
</evidence>
<keyword evidence="3" id="KW-0804">Transcription</keyword>
<dbReference type="RefSeq" id="WP_194120079.1">
    <property type="nucleotide sequence ID" value="NZ_JACYGY010000001.1"/>
</dbReference>
<dbReference type="InterPro" id="IPR009057">
    <property type="entry name" value="Homeodomain-like_sf"/>
</dbReference>
<keyword evidence="1" id="KW-0805">Transcription regulation</keyword>
<dbReference type="Proteomes" id="UP000634134">
    <property type="component" value="Unassembled WGS sequence"/>
</dbReference>
<dbReference type="PANTHER" id="PTHR43280">
    <property type="entry name" value="ARAC-FAMILY TRANSCRIPTIONAL REGULATOR"/>
    <property type="match status" value="1"/>
</dbReference>
<proteinExistence type="predicted"/>
<dbReference type="InterPro" id="IPR037923">
    <property type="entry name" value="HTH-like"/>
</dbReference>
<evidence type="ECO:0000313" key="6">
    <source>
        <dbReference type="Proteomes" id="UP000634134"/>
    </source>
</evidence>
<dbReference type="PRINTS" id="PR00032">
    <property type="entry name" value="HTHARAC"/>
</dbReference>
<keyword evidence="6" id="KW-1185">Reference proteome</keyword>
<dbReference type="Gene3D" id="1.10.10.60">
    <property type="entry name" value="Homeodomain-like"/>
    <property type="match status" value="1"/>
</dbReference>
<dbReference type="InterPro" id="IPR003313">
    <property type="entry name" value="AraC-bd"/>
</dbReference>
<comment type="caution">
    <text evidence="5">The sequence shown here is derived from an EMBL/GenBank/DDBJ whole genome shotgun (WGS) entry which is preliminary data.</text>
</comment>
<evidence type="ECO:0000313" key="5">
    <source>
        <dbReference type="EMBL" id="MBE9461826.1"/>
    </source>
</evidence>
<sequence length="278" mass="32582">MLPTLGIDNIIQVPAATEGFRIMHHQPINMPLIREAHKHDFFMLLIVEKGSGTHTIDFENYEVSDYTIFFLAPGQAHHWDLSPETTGYQILFPADFLKNYKIENPFFKTKSIPFLPVNQEYYDQLTSEIRQMEKELKISLPYTDAIIQNRLLIILSLLRRWYDESYQDSYVVKPNRLLQNFASLLDENYQQHNEVAFYANKLHVTANYLNTVCKKESGQTAGEHIRDRILLEIKRMLILTNVDIKEIAFGLGFNDTSYFGRFFKKFTGQTPLSFRRNQ</sequence>
<evidence type="ECO:0000256" key="2">
    <source>
        <dbReference type="ARBA" id="ARBA00023125"/>
    </source>
</evidence>
<feature type="domain" description="HTH araC/xylS-type" evidence="4">
    <location>
        <begin position="179"/>
        <end position="277"/>
    </location>
</feature>
<dbReference type="InterPro" id="IPR018060">
    <property type="entry name" value="HTH_AraC"/>
</dbReference>
<dbReference type="Pfam" id="PF02311">
    <property type="entry name" value="AraC_binding"/>
    <property type="match status" value="1"/>
</dbReference>
<dbReference type="PROSITE" id="PS01124">
    <property type="entry name" value="HTH_ARAC_FAMILY_2"/>
    <property type="match status" value="1"/>
</dbReference>
<reference evidence="6" key="1">
    <citation type="submission" date="2023-07" db="EMBL/GenBank/DDBJ databases">
        <title>Dyadobacter sp. nov 'subterranea' isolated from contaminted grondwater.</title>
        <authorList>
            <person name="Szabo I."/>
            <person name="Al-Omari J."/>
            <person name="Szerdahelyi S.G."/>
            <person name="Rado J."/>
        </authorList>
    </citation>
    <scope>NUCLEOTIDE SEQUENCE [LARGE SCALE GENOMIC DNA]</scope>
    <source>
        <strain evidence="6">UP-52</strain>
    </source>
</reference>
<protein>
    <submittedName>
        <fullName evidence="5">Helix-turn-helix domain-containing protein</fullName>
    </submittedName>
</protein>
<organism evidence="5 6">
    <name type="scientific">Dyadobacter subterraneus</name>
    <dbReference type="NCBI Taxonomy" id="2773304"/>
    <lineage>
        <taxon>Bacteria</taxon>
        <taxon>Pseudomonadati</taxon>
        <taxon>Bacteroidota</taxon>
        <taxon>Cytophagia</taxon>
        <taxon>Cytophagales</taxon>
        <taxon>Spirosomataceae</taxon>
        <taxon>Dyadobacter</taxon>
    </lineage>
</organism>
<dbReference type="SUPFAM" id="SSF46689">
    <property type="entry name" value="Homeodomain-like"/>
    <property type="match status" value="1"/>
</dbReference>